<feature type="compositionally biased region" description="Basic and acidic residues" evidence="1">
    <location>
        <begin position="937"/>
        <end position="949"/>
    </location>
</feature>
<dbReference type="STRING" id="31234.E3MW93"/>
<feature type="compositionally biased region" description="Polar residues" evidence="1">
    <location>
        <begin position="926"/>
        <end position="936"/>
    </location>
</feature>
<feature type="compositionally biased region" description="Low complexity" evidence="1">
    <location>
        <begin position="618"/>
        <end position="627"/>
    </location>
</feature>
<dbReference type="Gene3D" id="2.60.200.20">
    <property type="match status" value="1"/>
</dbReference>
<dbReference type="InterPro" id="IPR032030">
    <property type="entry name" value="YscD_cytoplasmic_dom"/>
</dbReference>
<feature type="compositionally biased region" description="Acidic residues" evidence="1">
    <location>
        <begin position="888"/>
        <end position="914"/>
    </location>
</feature>
<reference evidence="3" key="1">
    <citation type="submission" date="2007-07" db="EMBL/GenBank/DDBJ databases">
        <title>PCAP assembly of the Caenorhabditis remanei genome.</title>
        <authorList>
            <consortium name="The Caenorhabditis remanei Sequencing Consortium"/>
            <person name="Wilson R.K."/>
        </authorList>
    </citation>
    <scope>NUCLEOTIDE SEQUENCE [LARGE SCALE GENOMIC DNA]</scope>
    <source>
        <strain evidence="3">PB4641</strain>
    </source>
</reference>
<feature type="compositionally biased region" description="Basic and acidic residues" evidence="1">
    <location>
        <begin position="1038"/>
        <end position="1049"/>
    </location>
</feature>
<dbReference type="FunCoup" id="E3MW93">
    <property type="interactions" value="444"/>
</dbReference>
<dbReference type="OMA" id="QFSEAHM"/>
<feature type="region of interest" description="Disordered" evidence="1">
    <location>
        <begin position="245"/>
        <end position="278"/>
    </location>
</feature>
<feature type="compositionally biased region" description="Pro residues" evidence="1">
    <location>
        <begin position="254"/>
        <end position="269"/>
    </location>
</feature>
<feature type="region of interest" description="Disordered" evidence="1">
    <location>
        <begin position="608"/>
        <end position="631"/>
    </location>
</feature>
<dbReference type="InterPro" id="IPR008984">
    <property type="entry name" value="SMAD_FHA_dom_sf"/>
</dbReference>
<feature type="compositionally biased region" description="Basic and acidic residues" evidence="1">
    <location>
        <begin position="818"/>
        <end position="831"/>
    </location>
</feature>
<evidence type="ECO:0000259" key="2">
    <source>
        <dbReference type="Pfam" id="PF16697"/>
    </source>
</evidence>
<dbReference type="AlphaFoldDB" id="E3MW93"/>
<proteinExistence type="predicted"/>
<organism evidence="4">
    <name type="scientific">Caenorhabditis remanei</name>
    <name type="common">Caenorhabditis vulgaris</name>
    <dbReference type="NCBI Taxonomy" id="31234"/>
    <lineage>
        <taxon>Eukaryota</taxon>
        <taxon>Metazoa</taxon>
        <taxon>Ecdysozoa</taxon>
        <taxon>Nematoda</taxon>
        <taxon>Chromadorea</taxon>
        <taxon>Rhabditida</taxon>
        <taxon>Rhabditina</taxon>
        <taxon>Rhabditomorpha</taxon>
        <taxon>Rhabditoidea</taxon>
        <taxon>Rhabditidae</taxon>
        <taxon>Peloderinae</taxon>
        <taxon>Caenorhabditis</taxon>
    </lineage>
</organism>
<dbReference type="PANTHER" id="PTHR18853:SF10">
    <property type="entry name" value="FHA DOMAIN-CONTAINING PROTEIN"/>
    <property type="match status" value="1"/>
</dbReference>
<accession>E3MW93</accession>
<dbReference type="EMBL" id="DS268486">
    <property type="protein sequence ID" value="EFP10530.1"/>
    <property type="molecule type" value="Genomic_DNA"/>
</dbReference>
<dbReference type="SUPFAM" id="SSF49879">
    <property type="entry name" value="SMAD/FHA domain"/>
    <property type="match status" value="1"/>
</dbReference>
<evidence type="ECO:0000256" key="1">
    <source>
        <dbReference type="SAM" id="MobiDB-lite"/>
    </source>
</evidence>
<feature type="region of interest" description="Disordered" evidence="1">
    <location>
        <begin position="787"/>
        <end position="949"/>
    </location>
</feature>
<feature type="compositionally biased region" description="Polar residues" evidence="1">
    <location>
        <begin position="163"/>
        <end position="185"/>
    </location>
</feature>
<keyword evidence="4" id="KW-1185">Reference proteome</keyword>
<feature type="region of interest" description="Disordered" evidence="1">
    <location>
        <begin position="734"/>
        <end position="767"/>
    </location>
</feature>
<evidence type="ECO:0000313" key="3">
    <source>
        <dbReference type="EMBL" id="EFP10530.1"/>
    </source>
</evidence>
<dbReference type="PANTHER" id="PTHR18853">
    <property type="entry name" value="FORKHEAD-ASSOCIATED DOMAIN-CONTAINING PROTEIN 1-RELATED"/>
    <property type="match status" value="1"/>
</dbReference>
<dbReference type="Pfam" id="PF16697">
    <property type="entry name" value="Yop-YscD_cpl"/>
    <property type="match status" value="1"/>
</dbReference>
<dbReference type="Proteomes" id="UP000008281">
    <property type="component" value="Unassembled WGS sequence"/>
</dbReference>
<sequence length="1057" mass="117975">MLRRYNSRNLETFLLKTRKTTIGSDDGCDIVLKGKGVDGVHVSIESNSNGYFLKEHSLAGITRVNDRPFVGQIQIHSGDKIQIGACPLVFDEEWLIGTRPNSAKVMAKAIGGIPKKEEPMSSMLPMITGKKIHPLTPQQSLSDSSVKKRTVYSRFGGPPPPQSGNQSLRSSASSTESQHRSTAFYTNNRSTGVALLQKVVKLQEELISRDAMVSNLIRQLHGEVTGLKSAAPYSYHPTTLPPSFLPPFHHTPYQAPPFQAPPLQAPPPSNRSNSSQQLQKTAKSFELAAYRAFVGAITSQLRQFNDRVLRHPQRDSAELFNSMCRAVDLPLESRIKIQLIKTVRKSINMPVFGATLGPTTKTTVTLITVVFVDIIKFCEADLIDKDFEDGDELMIKLEHFIRESRRDKILELIHELEVLMPLIRDAASNARENIKVCNVFTQWSREFGDIIRKKHITATILFQAIDDLMTQFSEAHMSRHWLPPSITPILRLAALELDKRDGNVTPSMSPRPPPVLDRKKSIDMTLDTCISQVETIIHEMDYHVVRLYNKAKDYSTFQPLDLDTVTRVSKIVESMKSSVELLGEHSFKEDRPNSVLFFKITNEDIKNSIRKSDGEGSGSLSSSKKVSVAPKIPENFSEDEEILEERKEVETEIQKIIEKIGEKIGEGEEAEPTGSHRMISVDASVLKKLIQESQRLTVSYDFEKSESRRKRSVPPTITVEDILNSEDVKIQEVVPVEAEVTPSEEASEEISEDVATPESQSFEIPAESLICSKPAQLPLAYELPDFEVTAPSAPPPEDVPHLNLETSEEDATTPEVVTPRDSEESGPESRSRPATPEYPTPKNIASGADLPFTLIMPEQPGNPEQSAASSPDLIPEVDDVESLNSNSDDQDSEESEDVEPEESEGIDDVSESEDDKTTVLYIPSAATPQELTPQDSLHSESLDDVKDSEDVLQYSEDIVGDSEAPEDVLQYSEAPEKVVENVLEPIGNGDVIHEIHRAEDPISSHLKSHMNTANGKPHITYQYPIRRYYSPPMKRRSKSEDQKIRETLKSRPPFVLY</sequence>
<protein>
    <recommendedName>
        <fullName evidence="2">YscD cytoplasmic domain-containing protein</fullName>
    </recommendedName>
</protein>
<dbReference type="InParanoid" id="E3MW93"/>
<evidence type="ECO:0000313" key="4">
    <source>
        <dbReference type="Proteomes" id="UP000008281"/>
    </source>
</evidence>
<dbReference type="InterPro" id="IPR052642">
    <property type="entry name" value="CC-FHA_domain"/>
</dbReference>
<feature type="domain" description="YscD cytoplasmic" evidence="2">
    <location>
        <begin position="13"/>
        <end position="91"/>
    </location>
</feature>
<dbReference type="eggNOG" id="ENOG502T1RR">
    <property type="taxonomic scope" value="Eukaryota"/>
</dbReference>
<gene>
    <name evidence="3" type="ORF">CRE_29070</name>
</gene>
<dbReference type="OrthoDB" id="5877708at2759"/>
<dbReference type="CDD" id="cd00060">
    <property type="entry name" value="FHA"/>
    <property type="match status" value="1"/>
</dbReference>
<feature type="region of interest" description="Disordered" evidence="1">
    <location>
        <begin position="132"/>
        <end position="185"/>
    </location>
</feature>
<name>E3MW93_CAERE</name>
<feature type="region of interest" description="Disordered" evidence="1">
    <location>
        <begin position="1032"/>
        <end position="1057"/>
    </location>
</feature>
<dbReference type="HOGENOM" id="CLU_010600_0_0_1"/>